<evidence type="ECO:0000313" key="1">
    <source>
        <dbReference type="EMBL" id="GFH08224.1"/>
    </source>
</evidence>
<name>A0A699YN50_HAELA</name>
<gene>
    <name evidence="1" type="ORF">HaLaN_03155</name>
</gene>
<organism evidence="1 2">
    <name type="scientific">Haematococcus lacustris</name>
    <name type="common">Green alga</name>
    <name type="synonym">Haematococcus pluvialis</name>
    <dbReference type="NCBI Taxonomy" id="44745"/>
    <lineage>
        <taxon>Eukaryota</taxon>
        <taxon>Viridiplantae</taxon>
        <taxon>Chlorophyta</taxon>
        <taxon>core chlorophytes</taxon>
        <taxon>Chlorophyceae</taxon>
        <taxon>CS clade</taxon>
        <taxon>Chlamydomonadales</taxon>
        <taxon>Haematococcaceae</taxon>
        <taxon>Haematococcus</taxon>
    </lineage>
</organism>
<comment type="caution">
    <text evidence="1">The sequence shown here is derived from an EMBL/GenBank/DDBJ whole genome shotgun (WGS) entry which is preliminary data.</text>
</comment>
<keyword evidence="2" id="KW-1185">Reference proteome</keyword>
<proteinExistence type="predicted"/>
<dbReference type="AlphaFoldDB" id="A0A699YN50"/>
<protein>
    <submittedName>
        <fullName evidence="1">Uncharacterized protein</fullName>
    </submittedName>
</protein>
<dbReference type="Proteomes" id="UP000485058">
    <property type="component" value="Unassembled WGS sequence"/>
</dbReference>
<reference evidence="1 2" key="1">
    <citation type="submission" date="2020-02" db="EMBL/GenBank/DDBJ databases">
        <title>Draft genome sequence of Haematococcus lacustris strain NIES-144.</title>
        <authorList>
            <person name="Morimoto D."/>
            <person name="Nakagawa S."/>
            <person name="Yoshida T."/>
            <person name="Sawayama S."/>
        </authorList>
    </citation>
    <scope>NUCLEOTIDE SEQUENCE [LARGE SCALE GENOMIC DNA]</scope>
    <source>
        <strain evidence="1 2">NIES-144</strain>
    </source>
</reference>
<accession>A0A699YN50</accession>
<dbReference type="EMBL" id="BLLF01000147">
    <property type="protein sequence ID" value="GFH08224.1"/>
    <property type="molecule type" value="Genomic_DNA"/>
</dbReference>
<feature type="non-terminal residue" evidence="1">
    <location>
        <position position="1"/>
    </location>
</feature>
<evidence type="ECO:0000313" key="2">
    <source>
        <dbReference type="Proteomes" id="UP000485058"/>
    </source>
</evidence>
<sequence length="108" mass="10726">MAGSWLGAALPARGTPACIQLSTPAAASAAAAAMAAALRAARGCALRCCHSCNAEAISSSSSCSCCCCGCTASLAIQPDPTIWCSAWGLAKRQSRLGDRPPDRADPAG</sequence>